<proteinExistence type="predicted"/>
<accession>A0ABD1XCZ3</accession>
<sequence>MTDRMNTKMPKEKPAMTEFSMETAASSRVPRWPANVWVMAPREYWQREVKMAGPARYQSFLDSTMNSLKKSRIPAIGGMSSPSAMKDEAKEGFDRRMKCDKFGGSSLSLGERSGCSE</sequence>
<gene>
    <name evidence="2" type="ORF">Fot_04585</name>
</gene>
<protein>
    <submittedName>
        <fullName evidence="2">Uncharacterized protein</fullName>
    </submittedName>
</protein>
<name>A0ABD1XCZ3_9LAMI</name>
<reference evidence="3" key="1">
    <citation type="submission" date="2024-07" db="EMBL/GenBank/DDBJ databases">
        <title>Two chromosome-level genome assemblies of Korean endemic species Abeliophyllum distichum and Forsythia ovata (Oleaceae).</title>
        <authorList>
            <person name="Jang H."/>
        </authorList>
    </citation>
    <scope>NUCLEOTIDE SEQUENCE [LARGE SCALE GENOMIC DNA]</scope>
</reference>
<evidence type="ECO:0000313" key="2">
    <source>
        <dbReference type="EMBL" id="KAL2559846.1"/>
    </source>
</evidence>
<evidence type="ECO:0000313" key="3">
    <source>
        <dbReference type="Proteomes" id="UP001604277"/>
    </source>
</evidence>
<comment type="caution">
    <text evidence="2">The sequence shown here is derived from an EMBL/GenBank/DDBJ whole genome shotgun (WGS) entry which is preliminary data.</text>
</comment>
<keyword evidence="3" id="KW-1185">Reference proteome</keyword>
<organism evidence="2 3">
    <name type="scientific">Forsythia ovata</name>
    <dbReference type="NCBI Taxonomy" id="205694"/>
    <lineage>
        <taxon>Eukaryota</taxon>
        <taxon>Viridiplantae</taxon>
        <taxon>Streptophyta</taxon>
        <taxon>Embryophyta</taxon>
        <taxon>Tracheophyta</taxon>
        <taxon>Spermatophyta</taxon>
        <taxon>Magnoliopsida</taxon>
        <taxon>eudicotyledons</taxon>
        <taxon>Gunneridae</taxon>
        <taxon>Pentapetalae</taxon>
        <taxon>asterids</taxon>
        <taxon>lamiids</taxon>
        <taxon>Lamiales</taxon>
        <taxon>Oleaceae</taxon>
        <taxon>Forsythieae</taxon>
        <taxon>Forsythia</taxon>
    </lineage>
</organism>
<dbReference type="EMBL" id="JBFOLJ010000001">
    <property type="protein sequence ID" value="KAL2559846.1"/>
    <property type="molecule type" value="Genomic_DNA"/>
</dbReference>
<dbReference type="Proteomes" id="UP001604277">
    <property type="component" value="Unassembled WGS sequence"/>
</dbReference>
<feature type="region of interest" description="Disordered" evidence="1">
    <location>
        <begin position="1"/>
        <end position="24"/>
    </location>
</feature>
<feature type="compositionally biased region" description="Basic and acidic residues" evidence="1">
    <location>
        <begin position="1"/>
        <end position="15"/>
    </location>
</feature>
<evidence type="ECO:0000256" key="1">
    <source>
        <dbReference type="SAM" id="MobiDB-lite"/>
    </source>
</evidence>
<dbReference type="AlphaFoldDB" id="A0ABD1XCZ3"/>